<accession>D8SHU7</accession>
<proteinExistence type="predicted"/>
<dbReference type="PANTHER" id="PTHR11567:SF25">
    <property type="entry name" value="PROTEIN FRA10AC1"/>
    <property type="match status" value="1"/>
</dbReference>
<feature type="compositionally biased region" description="Basic and acidic residues" evidence="1">
    <location>
        <begin position="121"/>
        <end position="133"/>
    </location>
</feature>
<evidence type="ECO:0000313" key="2">
    <source>
        <dbReference type="EMBL" id="EFJ16059.1"/>
    </source>
</evidence>
<dbReference type="eggNOG" id="KOG1297">
    <property type="taxonomic scope" value="Eukaryota"/>
</dbReference>
<protein>
    <recommendedName>
        <fullName evidence="4">Protein FRA10AC1</fullName>
    </recommendedName>
</protein>
<dbReference type="EMBL" id="GL377620">
    <property type="protein sequence ID" value="EFJ16059.1"/>
    <property type="molecule type" value="Genomic_DNA"/>
</dbReference>
<sequence length="133" mass="16064">MACRFIRSEEDDSERSWEQRLAKRYYDKLFKEYCLADMSRYKESKVGLRWRTEKEVIAGKGQFICGNKDCNAKEELCSYEARLAHLLETFSKQALVKLRLCPGCAYKLNYKKEKEKKRQMRKEQKEETKKKRR</sequence>
<keyword evidence="3" id="KW-1185">Reference proteome</keyword>
<name>D8SHU7_SELML</name>
<evidence type="ECO:0000313" key="3">
    <source>
        <dbReference type="Proteomes" id="UP000001514"/>
    </source>
</evidence>
<dbReference type="PANTHER" id="PTHR11567">
    <property type="entry name" value="ACID PHOSPHATASE-RELATED"/>
    <property type="match status" value="1"/>
</dbReference>
<dbReference type="STRING" id="88036.D8SHU7"/>
<gene>
    <name evidence="2" type="ORF">SELMODRAFT_117310</name>
</gene>
<feature type="region of interest" description="Disordered" evidence="1">
    <location>
        <begin position="113"/>
        <end position="133"/>
    </location>
</feature>
<reference evidence="2 3" key="1">
    <citation type="journal article" date="2011" name="Science">
        <title>The Selaginella genome identifies genetic changes associated with the evolution of vascular plants.</title>
        <authorList>
            <person name="Banks J.A."/>
            <person name="Nishiyama T."/>
            <person name="Hasebe M."/>
            <person name="Bowman J.L."/>
            <person name="Gribskov M."/>
            <person name="dePamphilis C."/>
            <person name="Albert V.A."/>
            <person name="Aono N."/>
            <person name="Aoyama T."/>
            <person name="Ambrose B.A."/>
            <person name="Ashton N.W."/>
            <person name="Axtell M.J."/>
            <person name="Barker E."/>
            <person name="Barker M.S."/>
            <person name="Bennetzen J.L."/>
            <person name="Bonawitz N.D."/>
            <person name="Chapple C."/>
            <person name="Cheng C."/>
            <person name="Correa L.G."/>
            <person name="Dacre M."/>
            <person name="DeBarry J."/>
            <person name="Dreyer I."/>
            <person name="Elias M."/>
            <person name="Engstrom E.M."/>
            <person name="Estelle M."/>
            <person name="Feng L."/>
            <person name="Finet C."/>
            <person name="Floyd S.K."/>
            <person name="Frommer W.B."/>
            <person name="Fujita T."/>
            <person name="Gramzow L."/>
            <person name="Gutensohn M."/>
            <person name="Harholt J."/>
            <person name="Hattori M."/>
            <person name="Heyl A."/>
            <person name="Hirai T."/>
            <person name="Hiwatashi Y."/>
            <person name="Ishikawa M."/>
            <person name="Iwata M."/>
            <person name="Karol K.G."/>
            <person name="Koehler B."/>
            <person name="Kolukisaoglu U."/>
            <person name="Kubo M."/>
            <person name="Kurata T."/>
            <person name="Lalonde S."/>
            <person name="Li K."/>
            <person name="Li Y."/>
            <person name="Litt A."/>
            <person name="Lyons E."/>
            <person name="Manning G."/>
            <person name="Maruyama T."/>
            <person name="Michael T.P."/>
            <person name="Mikami K."/>
            <person name="Miyazaki S."/>
            <person name="Morinaga S."/>
            <person name="Murata T."/>
            <person name="Mueller-Roeber B."/>
            <person name="Nelson D.R."/>
            <person name="Obara M."/>
            <person name="Oguri Y."/>
            <person name="Olmstead R.G."/>
            <person name="Onodera N."/>
            <person name="Petersen B.L."/>
            <person name="Pils B."/>
            <person name="Prigge M."/>
            <person name="Rensing S.A."/>
            <person name="Riano-Pachon D.M."/>
            <person name="Roberts A.W."/>
            <person name="Sato Y."/>
            <person name="Scheller H.V."/>
            <person name="Schulz B."/>
            <person name="Schulz C."/>
            <person name="Shakirov E.V."/>
            <person name="Shibagaki N."/>
            <person name="Shinohara N."/>
            <person name="Shippen D.E."/>
            <person name="Soerensen I."/>
            <person name="Sotooka R."/>
            <person name="Sugimoto N."/>
            <person name="Sugita M."/>
            <person name="Sumikawa N."/>
            <person name="Tanurdzic M."/>
            <person name="Theissen G."/>
            <person name="Ulvskov P."/>
            <person name="Wakazuki S."/>
            <person name="Weng J.K."/>
            <person name="Willats W.W."/>
            <person name="Wipf D."/>
            <person name="Wolf P.G."/>
            <person name="Yang L."/>
            <person name="Zimmer A.D."/>
            <person name="Zhu Q."/>
            <person name="Mitros T."/>
            <person name="Hellsten U."/>
            <person name="Loque D."/>
            <person name="Otillar R."/>
            <person name="Salamov A."/>
            <person name="Schmutz J."/>
            <person name="Shapiro H."/>
            <person name="Lindquist E."/>
            <person name="Lucas S."/>
            <person name="Rokhsar D."/>
            <person name="Grigoriev I.V."/>
        </authorList>
    </citation>
    <scope>NUCLEOTIDE SEQUENCE [LARGE SCALE GENOMIC DNA]</scope>
</reference>
<dbReference type="InterPro" id="IPR050645">
    <property type="entry name" value="Histidine_acid_phosphatase"/>
</dbReference>
<dbReference type="HOGENOM" id="CLU_061714_5_0_1"/>
<dbReference type="AlphaFoldDB" id="D8SHU7"/>
<dbReference type="Proteomes" id="UP000001514">
    <property type="component" value="Unassembled WGS sequence"/>
</dbReference>
<evidence type="ECO:0000256" key="1">
    <source>
        <dbReference type="SAM" id="MobiDB-lite"/>
    </source>
</evidence>
<dbReference type="Pfam" id="PF09725">
    <property type="entry name" value="Fra10Ac1"/>
    <property type="match status" value="1"/>
</dbReference>
<dbReference type="InParanoid" id="D8SHU7"/>
<dbReference type="OMA" id="NTRCALH"/>
<organism evidence="3">
    <name type="scientific">Selaginella moellendorffii</name>
    <name type="common">Spikemoss</name>
    <dbReference type="NCBI Taxonomy" id="88036"/>
    <lineage>
        <taxon>Eukaryota</taxon>
        <taxon>Viridiplantae</taxon>
        <taxon>Streptophyta</taxon>
        <taxon>Embryophyta</taxon>
        <taxon>Tracheophyta</taxon>
        <taxon>Lycopodiopsida</taxon>
        <taxon>Selaginellales</taxon>
        <taxon>Selaginellaceae</taxon>
        <taxon>Selaginella</taxon>
    </lineage>
</organism>
<evidence type="ECO:0008006" key="4">
    <source>
        <dbReference type="Google" id="ProtNLM"/>
    </source>
</evidence>
<dbReference type="Gramene" id="EFJ16059">
    <property type="protein sequence ID" value="EFJ16059"/>
    <property type="gene ID" value="SELMODRAFT_117310"/>
</dbReference>
<dbReference type="KEGG" id="smo:SELMODRAFT_117310"/>
<dbReference type="InterPro" id="IPR019129">
    <property type="entry name" value="Folate-sensitive_fs_Fra10Ac1"/>
</dbReference>